<dbReference type="InterPro" id="IPR023696">
    <property type="entry name" value="Ureohydrolase_dom_sf"/>
</dbReference>
<dbReference type="AlphaFoldDB" id="A0A170PQQ1"/>
<evidence type="ECO:0000256" key="4">
    <source>
        <dbReference type="SAM" id="MobiDB-lite"/>
    </source>
</evidence>
<gene>
    <name evidence="5" type="ORF">MGWOODY_XGa100</name>
</gene>
<organism evidence="5">
    <name type="scientific">hydrothermal vent metagenome</name>
    <dbReference type="NCBI Taxonomy" id="652676"/>
    <lineage>
        <taxon>unclassified sequences</taxon>
        <taxon>metagenomes</taxon>
        <taxon>ecological metagenomes</taxon>
    </lineage>
</organism>
<protein>
    <submittedName>
        <fullName evidence="5">Agmatinase</fullName>
        <ecNumber evidence="5">3.5.3.11</ecNumber>
    </submittedName>
</protein>
<dbReference type="GO" id="GO:0046872">
    <property type="term" value="F:metal ion binding"/>
    <property type="evidence" value="ECO:0007669"/>
    <property type="project" value="UniProtKB-KW"/>
</dbReference>
<dbReference type="Gene3D" id="3.40.800.10">
    <property type="entry name" value="Ureohydrolase domain"/>
    <property type="match status" value="1"/>
</dbReference>
<keyword evidence="3 5" id="KW-0378">Hydrolase</keyword>
<comment type="similarity">
    <text evidence="1">Belongs to the arginase family. Agmatinase subfamily.</text>
</comment>
<feature type="region of interest" description="Disordered" evidence="4">
    <location>
        <begin position="1"/>
        <end position="21"/>
    </location>
</feature>
<dbReference type="InterPro" id="IPR005925">
    <property type="entry name" value="Agmatinase-rel"/>
</dbReference>
<dbReference type="InterPro" id="IPR020855">
    <property type="entry name" value="Ureohydrolase_Mn_BS"/>
</dbReference>
<evidence type="ECO:0000256" key="3">
    <source>
        <dbReference type="ARBA" id="ARBA00022801"/>
    </source>
</evidence>
<reference evidence="5" key="1">
    <citation type="submission" date="2015-10" db="EMBL/GenBank/DDBJ databases">
        <authorList>
            <person name="Gilbert D.G."/>
        </authorList>
    </citation>
    <scope>NUCLEOTIDE SEQUENCE</scope>
</reference>
<dbReference type="PANTHER" id="PTHR11358:SF26">
    <property type="entry name" value="GUANIDINO ACID HYDROLASE, MITOCHONDRIAL"/>
    <property type="match status" value="1"/>
</dbReference>
<dbReference type="PRINTS" id="PR00116">
    <property type="entry name" value="ARGINASE"/>
</dbReference>
<dbReference type="NCBIfam" id="TIGR01230">
    <property type="entry name" value="agmatinase"/>
    <property type="match status" value="1"/>
</dbReference>
<dbReference type="EC" id="3.5.3.11" evidence="5"/>
<dbReference type="PANTHER" id="PTHR11358">
    <property type="entry name" value="ARGINASE/AGMATINASE"/>
    <property type="match status" value="1"/>
</dbReference>
<name>A0A170PQQ1_9ZZZZ</name>
<dbReference type="PIRSF" id="PIRSF036979">
    <property type="entry name" value="Arginase"/>
    <property type="match status" value="1"/>
</dbReference>
<dbReference type="SUPFAM" id="SSF52768">
    <property type="entry name" value="Arginase/deacetylase"/>
    <property type="match status" value="1"/>
</dbReference>
<proteinExistence type="inferred from homology"/>
<dbReference type="PROSITE" id="PS51409">
    <property type="entry name" value="ARGINASE_2"/>
    <property type="match status" value="1"/>
</dbReference>
<dbReference type="GO" id="GO:0033389">
    <property type="term" value="P:putrescine biosynthetic process from arginine, via agmatine"/>
    <property type="evidence" value="ECO:0007669"/>
    <property type="project" value="TreeGrafter"/>
</dbReference>
<accession>A0A170PQQ1</accession>
<dbReference type="GO" id="GO:0008783">
    <property type="term" value="F:agmatinase activity"/>
    <property type="evidence" value="ECO:0007669"/>
    <property type="project" value="UniProtKB-EC"/>
</dbReference>
<dbReference type="CDD" id="cd11592">
    <property type="entry name" value="Agmatinase_PAH"/>
    <property type="match status" value="1"/>
</dbReference>
<evidence type="ECO:0000313" key="5">
    <source>
        <dbReference type="EMBL" id="CUS50511.1"/>
    </source>
</evidence>
<sequence length="333" mass="36247">MSNTDQKGFYQRTDITGEPYEPMQAPRFTEVATFMRTPHVESLDGVDIGIIGIPYDGGLTCRTGARYGPREVRNESTLMRAINVATGEQPYDRARVADLGDVRFNDLFSLDQAINDIERYFVAIAKSGVRPLAVGGDHSVTYPILKALAPGYDQPLGLVHIDAHTDTWPAVFGSKFHHGAPFRLATEEGLIDPRRTVQIGIRGGQNFADGLDYSRDNGMRVITIEEFDDLGWQAVAQEAKRVVGNGPAYLTFDVDGLDPVYTPGTGTPEAGGITMREAQRLIRELTGLDFIGGDVVEVSPPLDPSGNTALNAATILFEMLCILAIRVSESRSG</sequence>
<dbReference type="EMBL" id="CZRL01000032">
    <property type="protein sequence ID" value="CUS50511.1"/>
    <property type="molecule type" value="Genomic_DNA"/>
</dbReference>
<evidence type="ECO:0000256" key="1">
    <source>
        <dbReference type="ARBA" id="ARBA00009227"/>
    </source>
</evidence>
<dbReference type="InterPro" id="IPR006035">
    <property type="entry name" value="Ureohydrolase"/>
</dbReference>
<keyword evidence="2" id="KW-0479">Metal-binding</keyword>
<evidence type="ECO:0000256" key="2">
    <source>
        <dbReference type="ARBA" id="ARBA00022723"/>
    </source>
</evidence>
<dbReference type="PROSITE" id="PS01053">
    <property type="entry name" value="ARGINASE_1"/>
    <property type="match status" value="1"/>
</dbReference>
<dbReference type="Pfam" id="PF00491">
    <property type="entry name" value="Arginase"/>
    <property type="match status" value="1"/>
</dbReference>